<feature type="transmembrane region" description="Helical" evidence="7">
    <location>
        <begin position="56"/>
        <end position="78"/>
    </location>
</feature>
<keyword evidence="4 7" id="KW-1133">Transmembrane helix</keyword>
<keyword evidence="3 7" id="KW-0812">Transmembrane</keyword>
<dbReference type="Gene3D" id="1.20.1250.20">
    <property type="entry name" value="MFS general substrate transporter like domains"/>
    <property type="match status" value="1"/>
</dbReference>
<evidence type="ECO:0000313" key="8">
    <source>
        <dbReference type="EMBL" id="KAF2248545.1"/>
    </source>
</evidence>
<feature type="compositionally biased region" description="Low complexity" evidence="6">
    <location>
        <begin position="645"/>
        <end position="654"/>
    </location>
</feature>
<dbReference type="RefSeq" id="XP_033683549.1">
    <property type="nucleotide sequence ID" value="XM_033822272.1"/>
</dbReference>
<evidence type="ECO:0008006" key="10">
    <source>
        <dbReference type="Google" id="ProtNLM"/>
    </source>
</evidence>
<organism evidence="8 9">
    <name type="scientific">Trematosphaeria pertusa</name>
    <dbReference type="NCBI Taxonomy" id="390896"/>
    <lineage>
        <taxon>Eukaryota</taxon>
        <taxon>Fungi</taxon>
        <taxon>Dikarya</taxon>
        <taxon>Ascomycota</taxon>
        <taxon>Pezizomycotina</taxon>
        <taxon>Dothideomycetes</taxon>
        <taxon>Pleosporomycetidae</taxon>
        <taxon>Pleosporales</taxon>
        <taxon>Massarineae</taxon>
        <taxon>Trematosphaeriaceae</taxon>
        <taxon>Trematosphaeria</taxon>
    </lineage>
</organism>
<evidence type="ECO:0000256" key="4">
    <source>
        <dbReference type="ARBA" id="ARBA00022989"/>
    </source>
</evidence>
<evidence type="ECO:0000256" key="7">
    <source>
        <dbReference type="SAM" id="Phobius"/>
    </source>
</evidence>
<dbReference type="Pfam" id="PF00854">
    <property type="entry name" value="PTR2"/>
    <property type="match status" value="1"/>
</dbReference>
<keyword evidence="5 7" id="KW-0472">Membrane</keyword>
<dbReference type="GO" id="GO:0016020">
    <property type="term" value="C:membrane"/>
    <property type="evidence" value="ECO:0007669"/>
    <property type="project" value="UniProtKB-SubCell"/>
</dbReference>
<dbReference type="OrthoDB" id="8904098at2759"/>
<dbReference type="AlphaFoldDB" id="A0A6A6ID89"/>
<comment type="similarity">
    <text evidence="2">Belongs to the major facilitator superfamily. Proton-dependent oligopeptide transporter (POT/PTR) (TC 2.A.17) family.</text>
</comment>
<dbReference type="SUPFAM" id="SSF103473">
    <property type="entry name" value="MFS general substrate transporter"/>
    <property type="match status" value="1"/>
</dbReference>
<evidence type="ECO:0000256" key="5">
    <source>
        <dbReference type="ARBA" id="ARBA00023136"/>
    </source>
</evidence>
<feature type="transmembrane region" description="Helical" evidence="7">
    <location>
        <begin position="324"/>
        <end position="346"/>
    </location>
</feature>
<feature type="region of interest" description="Disordered" evidence="6">
    <location>
        <begin position="584"/>
        <end position="780"/>
    </location>
</feature>
<evidence type="ECO:0000313" key="9">
    <source>
        <dbReference type="Proteomes" id="UP000800094"/>
    </source>
</evidence>
<dbReference type="PANTHER" id="PTHR11654">
    <property type="entry name" value="OLIGOPEPTIDE TRANSPORTER-RELATED"/>
    <property type="match status" value="1"/>
</dbReference>
<feature type="transmembrane region" description="Helical" evidence="7">
    <location>
        <begin position="412"/>
        <end position="432"/>
    </location>
</feature>
<feature type="transmembrane region" description="Helical" evidence="7">
    <location>
        <begin position="84"/>
        <end position="110"/>
    </location>
</feature>
<feature type="transmembrane region" description="Helical" evidence="7">
    <location>
        <begin position="24"/>
        <end position="44"/>
    </location>
</feature>
<feature type="transmembrane region" description="Helical" evidence="7">
    <location>
        <begin position="143"/>
        <end position="159"/>
    </location>
</feature>
<feature type="compositionally biased region" description="Basic and acidic residues" evidence="6">
    <location>
        <begin position="729"/>
        <end position="739"/>
    </location>
</feature>
<feature type="transmembrane region" description="Helical" evidence="7">
    <location>
        <begin position="292"/>
        <end position="312"/>
    </location>
</feature>
<evidence type="ECO:0000256" key="3">
    <source>
        <dbReference type="ARBA" id="ARBA00022692"/>
    </source>
</evidence>
<protein>
    <recommendedName>
        <fullName evidence="10">PTR2-domain-containing protein</fullName>
    </recommendedName>
</protein>
<feature type="transmembrane region" description="Helical" evidence="7">
    <location>
        <begin position="379"/>
        <end position="400"/>
    </location>
</feature>
<gene>
    <name evidence="8" type="ORF">BU26DRAFT_337772</name>
</gene>
<keyword evidence="9" id="KW-1185">Reference proteome</keyword>
<reference evidence="8" key="1">
    <citation type="journal article" date="2020" name="Stud. Mycol.">
        <title>101 Dothideomycetes genomes: a test case for predicting lifestyles and emergence of pathogens.</title>
        <authorList>
            <person name="Haridas S."/>
            <person name="Albert R."/>
            <person name="Binder M."/>
            <person name="Bloem J."/>
            <person name="Labutti K."/>
            <person name="Salamov A."/>
            <person name="Andreopoulos B."/>
            <person name="Baker S."/>
            <person name="Barry K."/>
            <person name="Bills G."/>
            <person name="Bluhm B."/>
            <person name="Cannon C."/>
            <person name="Castanera R."/>
            <person name="Culley D."/>
            <person name="Daum C."/>
            <person name="Ezra D."/>
            <person name="Gonzalez J."/>
            <person name="Henrissat B."/>
            <person name="Kuo A."/>
            <person name="Liang C."/>
            <person name="Lipzen A."/>
            <person name="Lutzoni F."/>
            <person name="Magnuson J."/>
            <person name="Mondo S."/>
            <person name="Nolan M."/>
            <person name="Ohm R."/>
            <person name="Pangilinan J."/>
            <person name="Park H.-J."/>
            <person name="Ramirez L."/>
            <person name="Alfaro M."/>
            <person name="Sun H."/>
            <person name="Tritt A."/>
            <person name="Yoshinaga Y."/>
            <person name="Zwiers L.-H."/>
            <person name="Turgeon B."/>
            <person name="Goodwin S."/>
            <person name="Spatafora J."/>
            <person name="Crous P."/>
            <person name="Grigoriev I."/>
        </authorList>
    </citation>
    <scope>NUCLEOTIDE SEQUENCE</scope>
    <source>
        <strain evidence="8">CBS 122368</strain>
    </source>
</reference>
<evidence type="ECO:0000256" key="6">
    <source>
        <dbReference type="SAM" id="MobiDB-lite"/>
    </source>
</evidence>
<dbReference type="InterPro" id="IPR000109">
    <property type="entry name" value="POT_fam"/>
</dbReference>
<name>A0A6A6ID89_9PLEO</name>
<sequence length="780" mass="85109">MQHPEPLDHEDTPGALGLGQARATRIYCAFYVFYYVTPLAFAAVSDSYLGRYKTLLISVVLYNIGCAAMTVSSLSTILEKGWGLLGLIFAMVVIGLGGGGFRAIMVAFIADQCPEQRPQIKTLKSGERVVTDHELTIQYIYNLYYWLGNVGSLSWFATVTLEKKASFTCAYGLTFTFMVVALLMLVIGRKWYVKVPHEANILPQATKILICACRNGFSLAHADPFYQLEHHRKTVPWSGQLVEELYRGVRACRVLLAFVVFYICFDQMQNNLISQAAQMETLGMPNDMMPALNQVGCIVLGPLVQSALYPLLHKRGIYLKPITRIAIGFGFIALSMLYATIVQQIVYTTGPCYASPNKCGPTDSFRGPNDVNVWIQAPLYFFIAAGEIFAYVTALEYAYNHAPKDMKAIVQAISLLVAGIGSACAMGLTPIARDPYLVVFYASLTGAMTATTIIFWFLFRKYDKDHPLDYEETDGRVESAHDLERCLPQQAGDSILTLQPQSLSDLAITPVTDDADVEQRNQLVKLATSSTKQEQTAPMPFSSTNVTLVDGMYSKETTPGASAIDLIQPKLEVDILRTETAGTSNADVGWCENPRSAPPIPSRRMSKGLLKEASPSNPEIEYKLELEGRTSSASANSLGDRKLSSGESSGRSSSTYYEAVTEHPTSVDDAGLASVGSTEEAPQGTQRSPPNPNGGGSASRAVPDLVARFEELSRANSDASNGLPTTSYREARRPSRGSDNDAATPADPSVDADATPARPESLEPCRWRPGFHSQSSYSNI</sequence>
<dbReference type="GO" id="GO:0022857">
    <property type="term" value="F:transmembrane transporter activity"/>
    <property type="evidence" value="ECO:0007669"/>
    <property type="project" value="InterPro"/>
</dbReference>
<dbReference type="GeneID" id="54575602"/>
<feature type="compositionally biased region" description="Polar residues" evidence="6">
    <location>
        <begin position="714"/>
        <end position="728"/>
    </location>
</feature>
<accession>A0A6A6ID89</accession>
<proteinExistence type="inferred from homology"/>
<comment type="subcellular location">
    <subcellularLocation>
        <location evidence="1">Membrane</location>
        <topology evidence="1">Multi-pass membrane protein</topology>
    </subcellularLocation>
</comment>
<dbReference type="InterPro" id="IPR036259">
    <property type="entry name" value="MFS_trans_sf"/>
</dbReference>
<feature type="transmembrane region" description="Helical" evidence="7">
    <location>
        <begin position="165"/>
        <end position="187"/>
    </location>
</feature>
<dbReference type="Proteomes" id="UP000800094">
    <property type="component" value="Unassembled WGS sequence"/>
</dbReference>
<dbReference type="EMBL" id="ML987196">
    <property type="protein sequence ID" value="KAF2248545.1"/>
    <property type="molecule type" value="Genomic_DNA"/>
</dbReference>
<evidence type="ECO:0000256" key="1">
    <source>
        <dbReference type="ARBA" id="ARBA00004141"/>
    </source>
</evidence>
<feature type="transmembrane region" description="Helical" evidence="7">
    <location>
        <begin position="438"/>
        <end position="459"/>
    </location>
</feature>
<evidence type="ECO:0000256" key="2">
    <source>
        <dbReference type="ARBA" id="ARBA00005982"/>
    </source>
</evidence>